<dbReference type="AlphaFoldDB" id="A0A382TG96"/>
<proteinExistence type="predicted"/>
<gene>
    <name evidence="2" type="ORF">METZ01_LOCUS374014</name>
</gene>
<reference evidence="2" key="1">
    <citation type="submission" date="2018-05" db="EMBL/GenBank/DDBJ databases">
        <authorList>
            <person name="Lanie J.A."/>
            <person name="Ng W.-L."/>
            <person name="Kazmierczak K.M."/>
            <person name="Andrzejewski T.M."/>
            <person name="Davidsen T.M."/>
            <person name="Wayne K.J."/>
            <person name="Tettelin H."/>
            <person name="Glass J.I."/>
            <person name="Rusch D."/>
            <person name="Podicherti R."/>
            <person name="Tsui H.-C.T."/>
            <person name="Winkler M.E."/>
        </authorList>
    </citation>
    <scope>NUCLEOTIDE SEQUENCE</scope>
</reference>
<dbReference type="EMBL" id="UINC01136411">
    <property type="protein sequence ID" value="SVD21160.1"/>
    <property type="molecule type" value="Genomic_DNA"/>
</dbReference>
<evidence type="ECO:0000256" key="1">
    <source>
        <dbReference type="SAM" id="MobiDB-lite"/>
    </source>
</evidence>
<feature type="non-terminal residue" evidence="2">
    <location>
        <position position="37"/>
    </location>
</feature>
<accession>A0A382TG96</accession>
<protein>
    <submittedName>
        <fullName evidence="2">Uncharacterized protein</fullName>
    </submittedName>
</protein>
<organism evidence="2">
    <name type="scientific">marine metagenome</name>
    <dbReference type="NCBI Taxonomy" id="408172"/>
    <lineage>
        <taxon>unclassified sequences</taxon>
        <taxon>metagenomes</taxon>
        <taxon>ecological metagenomes</taxon>
    </lineage>
</organism>
<sequence>MIQAIRGQQRPMKKVRTKEPPNSDNCDNCVHALLDPA</sequence>
<evidence type="ECO:0000313" key="2">
    <source>
        <dbReference type="EMBL" id="SVD21160.1"/>
    </source>
</evidence>
<name>A0A382TG96_9ZZZZ</name>
<feature type="region of interest" description="Disordered" evidence="1">
    <location>
        <begin position="1"/>
        <end position="27"/>
    </location>
</feature>